<evidence type="ECO:0000313" key="1">
    <source>
        <dbReference type="EMBL" id="KAH3837588.1"/>
    </source>
</evidence>
<name>A0A9D4KDL4_DREPO</name>
<dbReference type="EMBL" id="JAIWYP010000004">
    <property type="protein sequence ID" value="KAH3837588.1"/>
    <property type="molecule type" value="Genomic_DNA"/>
</dbReference>
<accession>A0A9D4KDL4</accession>
<gene>
    <name evidence="1" type="ORF">DPMN_110984</name>
</gene>
<dbReference type="AlphaFoldDB" id="A0A9D4KDL4"/>
<keyword evidence="2" id="KW-1185">Reference proteome</keyword>
<comment type="caution">
    <text evidence="1">The sequence shown here is derived from an EMBL/GenBank/DDBJ whole genome shotgun (WGS) entry which is preliminary data.</text>
</comment>
<dbReference type="Proteomes" id="UP000828390">
    <property type="component" value="Unassembled WGS sequence"/>
</dbReference>
<reference evidence="1" key="2">
    <citation type="submission" date="2020-11" db="EMBL/GenBank/DDBJ databases">
        <authorList>
            <person name="McCartney M.A."/>
            <person name="Auch B."/>
            <person name="Kono T."/>
            <person name="Mallez S."/>
            <person name="Becker A."/>
            <person name="Gohl D.M."/>
            <person name="Silverstein K.A.T."/>
            <person name="Koren S."/>
            <person name="Bechman K.B."/>
            <person name="Herman A."/>
            <person name="Abrahante J.E."/>
            <person name="Garbe J."/>
        </authorList>
    </citation>
    <scope>NUCLEOTIDE SEQUENCE</scope>
    <source>
        <strain evidence="1">Duluth1</strain>
        <tissue evidence="1">Whole animal</tissue>
    </source>
</reference>
<organism evidence="1 2">
    <name type="scientific">Dreissena polymorpha</name>
    <name type="common">Zebra mussel</name>
    <name type="synonym">Mytilus polymorpha</name>
    <dbReference type="NCBI Taxonomy" id="45954"/>
    <lineage>
        <taxon>Eukaryota</taxon>
        <taxon>Metazoa</taxon>
        <taxon>Spiralia</taxon>
        <taxon>Lophotrochozoa</taxon>
        <taxon>Mollusca</taxon>
        <taxon>Bivalvia</taxon>
        <taxon>Autobranchia</taxon>
        <taxon>Heteroconchia</taxon>
        <taxon>Euheterodonta</taxon>
        <taxon>Imparidentia</taxon>
        <taxon>Neoheterodontei</taxon>
        <taxon>Myida</taxon>
        <taxon>Dreissenoidea</taxon>
        <taxon>Dreissenidae</taxon>
        <taxon>Dreissena</taxon>
    </lineage>
</organism>
<reference evidence="1" key="1">
    <citation type="journal article" date="2019" name="bioRxiv">
        <title>The Genome of the Zebra Mussel, Dreissena polymorpha: A Resource for Invasive Species Research.</title>
        <authorList>
            <person name="McCartney M.A."/>
            <person name="Auch B."/>
            <person name="Kono T."/>
            <person name="Mallez S."/>
            <person name="Zhang Y."/>
            <person name="Obille A."/>
            <person name="Becker A."/>
            <person name="Abrahante J.E."/>
            <person name="Garbe J."/>
            <person name="Badalamenti J.P."/>
            <person name="Herman A."/>
            <person name="Mangelson H."/>
            <person name="Liachko I."/>
            <person name="Sullivan S."/>
            <person name="Sone E.D."/>
            <person name="Koren S."/>
            <person name="Silverstein K.A.T."/>
            <person name="Beckman K.B."/>
            <person name="Gohl D.M."/>
        </authorList>
    </citation>
    <scope>NUCLEOTIDE SEQUENCE</scope>
    <source>
        <strain evidence="1">Duluth1</strain>
        <tissue evidence="1">Whole animal</tissue>
    </source>
</reference>
<evidence type="ECO:0000313" key="2">
    <source>
        <dbReference type="Proteomes" id="UP000828390"/>
    </source>
</evidence>
<protein>
    <submittedName>
        <fullName evidence="1">Uncharacterized protein</fullName>
    </submittedName>
</protein>
<proteinExistence type="predicted"/>
<sequence>MPLQIRGSEDRGFELMLSYIICVQLVMKSCLRRVFPYFSLKDGSNQLLAYVVAVSIGKPAIPRRERVALLITD</sequence>